<proteinExistence type="predicted"/>
<name>A0A3N4KIC4_9PEZI</name>
<dbReference type="EMBL" id="ML119144">
    <property type="protein sequence ID" value="RPB10306.1"/>
    <property type="molecule type" value="Genomic_DNA"/>
</dbReference>
<gene>
    <name evidence="1" type="ORF">P167DRAFT_566708</name>
</gene>
<accession>A0A3N4KIC4</accession>
<protein>
    <submittedName>
        <fullName evidence="1">Uncharacterized protein</fullName>
    </submittedName>
</protein>
<dbReference type="Proteomes" id="UP000277580">
    <property type="component" value="Unassembled WGS sequence"/>
</dbReference>
<keyword evidence="2" id="KW-1185">Reference proteome</keyword>
<dbReference type="OrthoDB" id="10278780at2759"/>
<evidence type="ECO:0000313" key="1">
    <source>
        <dbReference type="EMBL" id="RPB10306.1"/>
    </source>
</evidence>
<reference evidence="1 2" key="1">
    <citation type="journal article" date="2018" name="Nat. Ecol. Evol.">
        <title>Pezizomycetes genomes reveal the molecular basis of ectomycorrhizal truffle lifestyle.</title>
        <authorList>
            <person name="Murat C."/>
            <person name="Payen T."/>
            <person name="Noel B."/>
            <person name="Kuo A."/>
            <person name="Morin E."/>
            <person name="Chen J."/>
            <person name="Kohler A."/>
            <person name="Krizsan K."/>
            <person name="Balestrini R."/>
            <person name="Da Silva C."/>
            <person name="Montanini B."/>
            <person name="Hainaut M."/>
            <person name="Levati E."/>
            <person name="Barry K.W."/>
            <person name="Belfiori B."/>
            <person name="Cichocki N."/>
            <person name="Clum A."/>
            <person name="Dockter R.B."/>
            <person name="Fauchery L."/>
            <person name="Guy J."/>
            <person name="Iotti M."/>
            <person name="Le Tacon F."/>
            <person name="Lindquist E.A."/>
            <person name="Lipzen A."/>
            <person name="Malagnac F."/>
            <person name="Mello A."/>
            <person name="Molinier V."/>
            <person name="Miyauchi S."/>
            <person name="Poulain J."/>
            <person name="Riccioni C."/>
            <person name="Rubini A."/>
            <person name="Sitrit Y."/>
            <person name="Splivallo R."/>
            <person name="Traeger S."/>
            <person name="Wang M."/>
            <person name="Zifcakova L."/>
            <person name="Wipf D."/>
            <person name="Zambonelli A."/>
            <person name="Paolocci F."/>
            <person name="Nowrousian M."/>
            <person name="Ottonello S."/>
            <person name="Baldrian P."/>
            <person name="Spatafora J.W."/>
            <person name="Henrissat B."/>
            <person name="Nagy L.G."/>
            <person name="Aury J.M."/>
            <person name="Wincker P."/>
            <person name="Grigoriev I.V."/>
            <person name="Bonfante P."/>
            <person name="Martin F.M."/>
        </authorList>
    </citation>
    <scope>NUCLEOTIDE SEQUENCE [LARGE SCALE GENOMIC DNA]</scope>
    <source>
        <strain evidence="1 2">CCBAS932</strain>
    </source>
</reference>
<organism evidence="1 2">
    <name type="scientific">Morchella conica CCBAS932</name>
    <dbReference type="NCBI Taxonomy" id="1392247"/>
    <lineage>
        <taxon>Eukaryota</taxon>
        <taxon>Fungi</taxon>
        <taxon>Dikarya</taxon>
        <taxon>Ascomycota</taxon>
        <taxon>Pezizomycotina</taxon>
        <taxon>Pezizomycetes</taxon>
        <taxon>Pezizales</taxon>
        <taxon>Morchellaceae</taxon>
        <taxon>Morchella</taxon>
    </lineage>
</organism>
<dbReference type="AlphaFoldDB" id="A0A3N4KIC4"/>
<dbReference type="InParanoid" id="A0A3N4KIC4"/>
<sequence length="259" mass="30273">MTEDQMTLRSLTDLLSSKGSYWHQPLDKLITQWADTQYGNDSTKNVLARDLMRNQLTSHRDVIQSALDEKAEAVELQKIHLENLVGRLKHEQPNPGNVFSEIEIIQYRLDEPLDEFMSLNAMLDVDIKSAWQEVQLFEKLFADIKGYFAARDQMSFGRLAIDYKEIGGLLLAILRVQLELQKMEEQSLIIQSDIRDKVMTLHFGVDAILAMEKSKKEPPKGLRHIRKAWRRVRTVYKAKRENISNKLRRRMGKRECFRD</sequence>
<evidence type="ECO:0000313" key="2">
    <source>
        <dbReference type="Proteomes" id="UP000277580"/>
    </source>
</evidence>